<dbReference type="RefSeq" id="WP_311496204.1">
    <property type="nucleotide sequence ID" value="NZ_JAVRHO010000029.1"/>
</dbReference>
<keyword evidence="2" id="KW-1185">Reference proteome</keyword>
<dbReference type="EMBL" id="JAVRHO010000029">
    <property type="protein sequence ID" value="MDT0648105.1"/>
    <property type="molecule type" value="Genomic_DNA"/>
</dbReference>
<gene>
    <name evidence="1" type="ORF">RM545_15530</name>
</gene>
<comment type="caution">
    <text evidence="1">The sequence shown here is derived from an EMBL/GenBank/DDBJ whole genome shotgun (WGS) entry which is preliminary data.</text>
</comment>
<name>A0ABU3CP31_9FLAO</name>
<sequence>MLILLTFDTSEKVKLYSEVIEVNNIIQHIAKATELMSWYLLYKAPSNWTKTQAERANILFESYLDIEHQLARLKIISIKTFKHF</sequence>
<proteinExistence type="predicted"/>
<evidence type="ECO:0000313" key="2">
    <source>
        <dbReference type="Proteomes" id="UP001245285"/>
    </source>
</evidence>
<reference evidence="1 2" key="1">
    <citation type="submission" date="2023-09" db="EMBL/GenBank/DDBJ databases">
        <authorList>
            <person name="Rey-Velasco X."/>
        </authorList>
    </citation>
    <scope>NUCLEOTIDE SEQUENCE [LARGE SCALE GENOMIC DNA]</scope>
    <source>
        <strain evidence="1 2">F260</strain>
    </source>
</reference>
<evidence type="ECO:0000313" key="1">
    <source>
        <dbReference type="EMBL" id="MDT0648105.1"/>
    </source>
</evidence>
<organism evidence="1 2">
    <name type="scientific">Autumnicola lenta</name>
    <dbReference type="NCBI Taxonomy" id="3075593"/>
    <lineage>
        <taxon>Bacteria</taxon>
        <taxon>Pseudomonadati</taxon>
        <taxon>Bacteroidota</taxon>
        <taxon>Flavobacteriia</taxon>
        <taxon>Flavobacteriales</taxon>
        <taxon>Flavobacteriaceae</taxon>
        <taxon>Autumnicola</taxon>
    </lineage>
</organism>
<accession>A0ABU3CP31</accession>
<dbReference type="Proteomes" id="UP001245285">
    <property type="component" value="Unassembled WGS sequence"/>
</dbReference>
<protein>
    <submittedName>
        <fullName evidence="1">Uncharacterized protein</fullName>
    </submittedName>
</protein>